<feature type="domain" description="CMP/dCMP-type deaminase" evidence="9">
    <location>
        <begin position="6"/>
        <end position="131"/>
    </location>
</feature>
<dbReference type="EMBL" id="FOQE01000020">
    <property type="protein sequence ID" value="SFH76076.1"/>
    <property type="molecule type" value="Genomic_DNA"/>
</dbReference>
<evidence type="ECO:0000313" key="10">
    <source>
        <dbReference type="EMBL" id="SFH76076.1"/>
    </source>
</evidence>
<evidence type="ECO:0000256" key="2">
    <source>
        <dbReference type="ARBA" id="ARBA00011738"/>
    </source>
</evidence>
<organism evidence="10 11">
    <name type="scientific">Pisciglobus halotolerans</name>
    <dbReference type="NCBI Taxonomy" id="745365"/>
    <lineage>
        <taxon>Bacteria</taxon>
        <taxon>Bacillati</taxon>
        <taxon>Bacillota</taxon>
        <taxon>Bacilli</taxon>
        <taxon>Lactobacillales</taxon>
        <taxon>Carnobacteriaceae</taxon>
    </lineage>
</organism>
<name>A0A1I3CP23_9LACT</name>
<feature type="binding site" evidence="8">
    <location>
        <position position="87"/>
    </location>
    <ligand>
        <name>Zn(2+)</name>
        <dbReference type="ChEBI" id="CHEBI:29105"/>
        <note>catalytic</note>
    </ligand>
</feature>
<evidence type="ECO:0000256" key="7">
    <source>
        <dbReference type="ARBA" id="ARBA00048045"/>
    </source>
</evidence>
<keyword evidence="3 8" id="KW-0819">tRNA processing</keyword>
<feature type="binding site" evidence="8">
    <location>
        <position position="57"/>
    </location>
    <ligand>
        <name>Zn(2+)</name>
        <dbReference type="ChEBI" id="CHEBI:29105"/>
        <note>catalytic</note>
    </ligand>
</feature>
<feature type="active site" description="Proton donor" evidence="8">
    <location>
        <position position="59"/>
    </location>
</feature>
<dbReference type="Gene3D" id="3.40.140.10">
    <property type="entry name" value="Cytidine Deaminase, domain 2"/>
    <property type="match status" value="1"/>
</dbReference>
<dbReference type="GO" id="GO:0008270">
    <property type="term" value="F:zinc ion binding"/>
    <property type="evidence" value="ECO:0007669"/>
    <property type="project" value="UniProtKB-UniRule"/>
</dbReference>
<dbReference type="CDD" id="cd01285">
    <property type="entry name" value="nucleoside_deaminase"/>
    <property type="match status" value="1"/>
</dbReference>
<dbReference type="AlphaFoldDB" id="A0A1I3CP23"/>
<comment type="subunit">
    <text evidence="2 8">Homodimer.</text>
</comment>
<evidence type="ECO:0000259" key="9">
    <source>
        <dbReference type="PROSITE" id="PS51747"/>
    </source>
</evidence>
<dbReference type="PROSITE" id="PS51747">
    <property type="entry name" value="CYT_DCMP_DEAMINASES_2"/>
    <property type="match status" value="1"/>
</dbReference>
<evidence type="ECO:0000256" key="5">
    <source>
        <dbReference type="ARBA" id="ARBA00022801"/>
    </source>
</evidence>
<feature type="binding site" evidence="8">
    <location>
        <position position="90"/>
    </location>
    <ligand>
        <name>Zn(2+)</name>
        <dbReference type="ChEBI" id="CHEBI:29105"/>
        <note>catalytic</note>
    </ligand>
</feature>
<comment type="similarity">
    <text evidence="1">Belongs to the cytidine and deoxycytidylate deaminase family. ADAT2 subfamily.</text>
</comment>
<proteinExistence type="inferred from homology"/>
<dbReference type="PANTHER" id="PTHR11079">
    <property type="entry name" value="CYTOSINE DEAMINASE FAMILY MEMBER"/>
    <property type="match status" value="1"/>
</dbReference>
<dbReference type="InterPro" id="IPR016192">
    <property type="entry name" value="APOBEC/CMP_deaminase_Zn-bd"/>
</dbReference>
<accession>A0A1I3CP23</accession>
<dbReference type="InterPro" id="IPR016193">
    <property type="entry name" value="Cytidine_deaminase-like"/>
</dbReference>
<dbReference type="FunFam" id="3.40.140.10:FF:000005">
    <property type="entry name" value="tRNA-specific adenosine deaminase"/>
    <property type="match status" value="1"/>
</dbReference>
<dbReference type="PANTHER" id="PTHR11079:SF202">
    <property type="entry name" value="TRNA-SPECIFIC ADENOSINE DEAMINASE"/>
    <property type="match status" value="1"/>
</dbReference>
<keyword evidence="11" id="KW-1185">Reference proteome</keyword>
<dbReference type="EC" id="3.5.4.33" evidence="8"/>
<sequence length="175" mass="19880">MALTKMEKEYFMREAIKEAQKAAAKMEVPIGAVIVLNGEIIGRGHNRREETHDATTHAEMMAIREANQYLENWRIEEADLFVTLEPCPMCSGAMILSRIKKVYYGAPDPKGGTAGTLMNLLADKRFNHQVEVEKGVLEEECAALLTNFFRTLRKRNKEAKKIRQALLKEKGEREA</sequence>
<dbReference type="InterPro" id="IPR028883">
    <property type="entry name" value="tRNA_aden_deaminase"/>
</dbReference>
<dbReference type="GO" id="GO:0002100">
    <property type="term" value="P:tRNA wobble adenosine to inosine editing"/>
    <property type="evidence" value="ECO:0007669"/>
    <property type="project" value="UniProtKB-UniRule"/>
</dbReference>
<keyword evidence="5 8" id="KW-0378">Hydrolase</keyword>
<evidence type="ECO:0000256" key="3">
    <source>
        <dbReference type="ARBA" id="ARBA00022694"/>
    </source>
</evidence>
<dbReference type="GO" id="GO:0052717">
    <property type="term" value="F:tRNA-specific adenosine-34 deaminase activity"/>
    <property type="evidence" value="ECO:0007669"/>
    <property type="project" value="UniProtKB-UniRule"/>
</dbReference>
<dbReference type="NCBIfam" id="NF008113">
    <property type="entry name" value="PRK10860.1"/>
    <property type="match status" value="1"/>
</dbReference>
<dbReference type="InterPro" id="IPR002125">
    <property type="entry name" value="CMP_dCMP_dom"/>
</dbReference>
<evidence type="ECO:0000256" key="8">
    <source>
        <dbReference type="HAMAP-Rule" id="MF_00972"/>
    </source>
</evidence>
<dbReference type="HAMAP" id="MF_00972">
    <property type="entry name" value="tRNA_aden_deaminase"/>
    <property type="match status" value="1"/>
</dbReference>
<evidence type="ECO:0000256" key="6">
    <source>
        <dbReference type="ARBA" id="ARBA00022833"/>
    </source>
</evidence>
<dbReference type="PROSITE" id="PS00903">
    <property type="entry name" value="CYT_DCMP_DEAMINASES_1"/>
    <property type="match status" value="1"/>
</dbReference>
<dbReference type="SUPFAM" id="SSF53927">
    <property type="entry name" value="Cytidine deaminase-like"/>
    <property type="match status" value="1"/>
</dbReference>
<dbReference type="RefSeq" id="WP_047391923.1">
    <property type="nucleotide sequence ID" value="NZ_FOQE01000020.1"/>
</dbReference>
<gene>
    <name evidence="8" type="primary">tadA</name>
    <name evidence="10" type="ORF">SAMN04489868_12043</name>
</gene>
<comment type="function">
    <text evidence="8">Catalyzes the deamination of adenosine to inosine at the wobble position 34 of tRNA(Arg2).</text>
</comment>
<evidence type="ECO:0000256" key="1">
    <source>
        <dbReference type="ARBA" id="ARBA00010669"/>
    </source>
</evidence>
<reference evidence="10 11" key="1">
    <citation type="submission" date="2016-10" db="EMBL/GenBank/DDBJ databases">
        <authorList>
            <person name="de Groot N.N."/>
        </authorList>
    </citation>
    <scope>NUCLEOTIDE SEQUENCE [LARGE SCALE GENOMIC DNA]</scope>
    <source>
        <strain evidence="10 11">DSM 27630</strain>
    </source>
</reference>
<comment type="cofactor">
    <cofactor evidence="8">
        <name>Zn(2+)</name>
        <dbReference type="ChEBI" id="CHEBI:29105"/>
    </cofactor>
    <text evidence="8">Binds 1 zinc ion per subunit.</text>
</comment>
<keyword evidence="6 8" id="KW-0862">Zinc</keyword>
<evidence type="ECO:0000256" key="4">
    <source>
        <dbReference type="ARBA" id="ARBA00022723"/>
    </source>
</evidence>
<protein>
    <recommendedName>
        <fullName evidence="8">tRNA-specific adenosine deaminase</fullName>
        <ecNumber evidence="8">3.5.4.33</ecNumber>
    </recommendedName>
</protein>
<comment type="catalytic activity">
    <reaction evidence="7 8">
        <text>adenosine(34) in tRNA + H2O + H(+) = inosine(34) in tRNA + NH4(+)</text>
        <dbReference type="Rhea" id="RHEA:43168"/>
        <dbReference type="Rhea" id="RHEA-COMP:10373"/>
        <dbReference type="Rhea" id="RHEA-COMP:10374"/>
        <dbReference type="ChEBI" id="CHEBI:15377"/>
        <dbReference type="ChEBI" id="CHEBI:15378"/>
        <dbReference type="ChEBI" id="CHEBI:28938"/>
        <dbReference type="ChEBI" id="CHEBI:74411"/>
        <dbReference type="ChEBI" id="CHEBI:82852"/>
        <dbReference type="EC" id="3.5.4.33"/>
    </reaction>
</comment>
<keyword evidence="4 8" id="KW-0479">Metal-binding</keyword>
<evidence type="ECO:0000313" key="11">
    <source>
        <dbReference type="Proteomes" id="UP000198668"/>
    </source>
</evidence>
<dbReference type="Pfam" id="PF00383">
    <property type="entry name" value="dCMP_cyt_deam_1"/>
    <property type="match status" value="1"/>
</dbReference>
<dbReference type="OrthoDB" id="9802676at2"/>
<dbReference type="Proteomes" id="UP000198668">
    <property type="component" value="Unassembled WGS sequence"/>
</dbReference>